<evidence type="ECO:0000313" key="3">
    <source>
        <dbReference type="Proteomes" id="UP001275440"/>
    </source>
</evidence>
<evidence type="ECO:0008006" key="4">
    <source>
        <dbReference type="Google" id="ProtNLM"/>
    </source>
</evidence>
<sequence length="297" mass="33202">MWRTVVTPDEVAHRLSGVPFPDVTPVGLRSALAQAVDTAMYWQEPDGVDVLTATEPVRRELRRVGERIVRSVHARWWTTPPALTDQWSVWTWGDDRPDSPESSAADRLRLWGERTLEDEERSARDPSTSFSGWWSTPPTRSSSRLLSDGTPAGLWFVEDSMGWERAVTRRVTISAGATVYEIDGVQAWAELCRRFPLEVTAQNGADWRLTTGRSGRWVVPDWTRVADEYDGIHLTVAGYLAAAGSAIDVDADTASVIAGWAPDETYWLTDTALINGDFQTWLCDTSGRHPRWAEASQ</sequence>
<proteinExistence type="predicted"/>
<reference evidence="2 3" key="1">
    <citation type="submission" date="2019-10" db="EMBL/GenBank/DDBJ databases">
        <title>Draft Genome Assembly of Rhodococcus zopfii DSM44189.</title>
        <authorList>
            <person name="Sutton J.M."/>
            <person name="Akob D.M."/>
            <person name="Bushman T.J."/>
        </authorList>
    </citation>
    <scope>NUCLEOTIDE SEQUENCE [LARGE SCALE GENOMIC DNA]</scope>
    <source>
        <strain evidence="2 3">DSM 44189</strain>
    </source>
</reference>
<feature type="compositionally biased region" description="Polar residues" evidence="1">
    <location>
        <begin position="125"/>
        <end position="145"/>
    </location>
</feature>
<evidence type="ECO:0000313" key="2">
    <source>
        <dbReference type="EMBL" id="MDV2474334.1"/>
    </source>
</evidence>
<accession>A0ABU3WL36</accession>
<gene>
    <name evidence="2" type="ORF">F8M49_01020</name>
</gene>
<organism evidence="2 3">
    <name type="scientific">Rhodococcus zopfii</name>
    <dbReference type="NCBI Taxonomy" id="43772"/>
    <lineage>
        <taxon>Bacteria</taxon>
        <taxon>Bacillati</taxon>
        <taxon>Actinomycetota</taxon>
        <taxon>Actinomycetes</taxon>
        <taxon>Mycobacteriales</taxon>
        <taxon>Nocardiaceae</taxon>
        <taxon>Rhodococcus</taxon>
    </lineage>
</organism>
<protein>
    <recommendedName>
        <fullName evidence="4">LigA protein</fullName>
    </recommendedName>
</protein>
<comment type="caution">
    <text evidence="2">The sequence shown here is derived from an EMBL/GenBank/DDBJ whole genome shotgun (WGS) entry which is preliminary data.</text>
</comment>
<keyword evidence="3" id="KW-1185">Reference proteome</keyword>
<feature type="region of interest" description="Disordered" evidence="1">
    <location>
        <begin position="119"/>
        <end position="145"/>
    </location>
</feature>
<dbReference type="EMBL" id="WBMO01000001">
    <property type="protein sequence ID" value="MDV2474334.1"/>
    <property type="molecule type" value="Genomic_DNA"/>
</dbReference>
<dbReference type="Proteomes" id="UP001275440">
    <property type="component" value="Unassembled WGS sequence"/>
</dbReference>
<name>A0ABU3WL36_9NOCA</name>
<evidence type="ECO:0000256" key="1">
    <source>
        <dbReference type="SAM" id="MobiDB-lite"/>
    </source>
</evidence>